<keyword evidence="2" id="KW-1185">Reference proteome</keyword>
<accession>A0A940XC71</accession>
<sequence length="451" mass="52464">MDSILSINQNGYKVFELVKSRPIIKTTRSLEEERRDNEAGIPTLQIADDSISQFSNLDIFNNNVNIGARLPNEEIIINESDYNQFKFLVEQFLSIDFINRVADYKFIVKVTFDWMIGIYVSKIATVELYDFVVTKIEEKAKQRHYDFIIKALEIQTPFQVGNCHFHQLSQNDSLKVFETTSAEANKNGRDMKLEDWNKIFNSFVNTPLATVTVFGVESKCVELAKKEIRLSVNSLKCFLFPQMLRIGVDTFNVDFDYRVVDKVEYLSHIGNFQNIGFNVEFPTNTQPISIGQAELNKIMKDGLFLFHQFIISKRNVEIYYDIENAIIQFGSLNSFSNLYERIINLISFFETLIIPKNNYKAKGETILKKNVIPKLHIGDQEVMRTNIRRLYDIRDKYVHNRIELAIDVESYYSVTLCGLFFLIHCVNTISTMNTIDDLHCHFDIVKDKKQE</sequence>
<dbReference type="Proteomes" id="UP000675047">
    <property type="component" value="Unassembled WGS sequence"/>
</dbReference>
<proteinExistence type="predicted"/>
<dbReference type="RefSeq" id="WP_210665010.1">
    <property type="nucleotide sequence ID" value="NZ_JAGFBV010000003.1"/>
</dbReference>
<comment type="caution">
    <text evidence="1">The sequence shown here is derived from an EMBL/GenBank/DDBJ whole genome shotgun (WGS) entry which is preliminary data.</text>
</comment>
<dbReference type="EMBL" id="JAGFBV010000003">
    <property type="protein sequence ID" value="MBP4136964.1"/>
    <property type="molecule type" value="Genomic_DNA"/>
</dbReference>
<organism evidence="1 2">
    <name type="scientific">Flavobacterium geliluteum</name>
    <dbReference type="NCBI Taxonomy" id="2816120"/>
    <lineage>
        <taxon>Bacteria</taxon>
        <taxon>Pseudomonadati</taxon>
        <taxon>Bacteroidota</taxon>
        <taxon>Flavobacteriia</taxon>
        <taxon>Flavobacteriales</taxon>
        <taxon>Flavobacteriaceae</taxon>
        <taxon>Flavobacterium</taxon>
    </lineage>
</organism>
<name>A0A940XC71_9FLAO</name>
<reference evidence="1 2" key="1">
    <citation type="submission" date="2021-03" db="EMBL/GenBank/DDBJ databases">
        <title>Flavobacterium Flabelliformis Sp. Nov. And Flavobacterium Geliluteum Sp. Nov., Two Novel Multidrug Resistant Psychrophilic Species Isolated From Antarctica.</title>
        <authorList>
            <person name="Kralova S."/>
            <person name="Busse H.J."/>
            <person name="Bezdicek M."/>
            <person name="Nykrynova M."/>
            <person name="Kroupova E."/>
            <person name="Krsek D."/>
            <person name="Sedlacek I."/>
        </authorList>
    </citation>
    <scope>NUCLEOTIDE SEQUENCE [LARGE SCALE GENOMIC DNA]</scope>
    <source>
        <strain evidence="1 2">P7388</strain>
    </source>
</reference>
<protein>
    <recommendedName>
        <fullName evidence="3">Apea-like HEPN domain-containing protein</fullName>
    </recommendedName>
</protein>
<dbReference type="AlphaFoldDB" id="A0A940XC71"/>
<gene>
    <name evidence="1" type="ORF">J3495_02595</name>
</gene>
<evidence type="ECO:0000313" key="1">
    <source>
        <dbReference type="EMBL" id="MBP4136964.1"/>
    </source>
</evidence>
<evidence type="ECO:0008006" key="3">
    <source>
        <dbReference type="Google" id="ProtNLM"/>
    </source>
</evidence>
<evidence type="ECO:0000313" key="2">
    <source>
        <dbReference type="Proteomes" id="UP000675047"/>
    </source>
</evidence>